<dbReference type="PANTHER" id="PTHR46978">
    <property type="entry name" value="ZINC KNUCKLE (CCHC-TYPE) FAMILY PROTEIN"/>
    <property type="match status" value="1"/>
</dbReference>
<feature type="region of interest" description="Disordered" evidence="2">
    <location>
        <begin position="1"/>
        <end position="74"/>
    </location>
</feature>
<dbReference type="HOGENOM" id="CLU_040493_0_0_1"/>
<dbReference type="SUPFAM" id="SSF57756">
    <property type="entry name" value="Retrovirus zinc finger-like domains"/>
    <property type="match status" value="3"/>
</dbReference>
<dbReference type="InterPro" id="IPR036875">
    <property type="entry name" value="Znf_CCHC_sf"/>
</dbReference>
<reference evidence="4" key="2">
    <citation type="submission" date="2011-02" db="EMBL/GenBank/DDBJ databases">
        <authorList>
            <person name="MacLean D."/>
        </authorList>
    </citation>
    <scope>NUCLEOTIDE SEQUENCE</scope>
</reference>
<feature type="domain" description="CCHC-type" evidence="3">
    <location>
        <begin position="218"/>
        <end position="233"/>
    </location>
</feature>
<dbReference type="PROSITE" id="PS50158">
    <property type="entry name" value="ZF_CCHC"/>
    <property type="match status" value="4"/>
</dbReference>
<feature type="compositionally biased region" description="Basic and acidic residues" evidence="2">
    <location>
        <begin position="63"/>
        <end position="74"/>
    </location>
</feature>
<evidence type="ECO:0000313" key="4">
    <source>
        <dbReference type="EMBL" id="CCA17617.1"/>
    </source>
</evidence>
<dbReference type="GO" id="GO:0008270">
    <property type="term" value="F:zinc ion binding"/>
    <property type="evidence" value="ECO:0007669"/>
    <property type="project" value="UniProtKB-KW"/>
</dbReference>
<dbReference type="Pfam" id="PF00098">
    <property type="entry name" value="zf-CCHC"/>
    <property type="match status" value="3"/>
</dbReference>
<dbReference type="EMBL" id="FR824082">
    <property type="protein sequence ID" value="CCA17617.1"/>
    <property type="molecule type" value="Genomic_DNA"/>
</dbReference>
<keyword evidence="1" id="KW-0863">Zinc-finger</keyword>
<organism evidence="4">
    <name type="scientific">Albugo laibachii Nc14</name>
    <dbReference type="NCBI Taxonomy" id="890382"/>
    <lineage>
        <taxon>Eukaryota</taxon>
        <taxon>Sar</taxon>
        <taxon>Stramenopiles</taxon>
        <taxon>Oomycota</taxon>
        <taxon>Peronosporomycetes</taxon>
        <taxon>Albuginales</taxon>
        <taxon>Albuginaceae</taxon>
        <taxon>Albugo</taxon>
    </lineage>
</organism>
<keyword evidence="1" id="KW-0862">Zinc</keyword>
<protein>
    <submittedName>
        <fullName evidence="4">Uncharacterized protein AlNc14C37G3276</fullName>
    </submittedName>
</protein>
<keyword evidence="1" id="KW-0479">Metal-binding</keyword>
<dbReference type="SMART" id="SM00343">
    <property type="entry name" value="ZnF_C2HC"/>
    <property type="match status" value="6"/>
</dbReference>
<feature type="compositionally biased region" description="Polar residues" evidence="2">
    <location>
        <begin position="423"/>
        <end position="455"/>
    </location>
</feature>
<feature type="compositionally biased region" description="Basic and acidic residues" evidence="2">
    <location>
        <begin position="37"/>
        <end position="54"/>
    </location>
</feature>
<reference evidence="4" key="1">
    <citation type="journal article" date="2011" name="PLoS Biol.">
        <title>Gene gain and loss during evolution of obligate parasitism in the white rust pathogen of Arabidopsis thaliana.</title>
        <authorList>
            <person name="Kemen E."/>
            <person name="Gardiner A."/>
            <person name="Schultz-Larsen T."/>
            <person name="Kemen A.C."/>
            <person name="Balmuth A.L."/>
            <person name="Robert-Seilaniantz A."/>
            <person name="Bailey K."/>
            <person name="Holub E."/>
            <person name="Studholme D.J."/>
            <person name="Maclean D."/>
            <person name="Jones J.D."/>
        </authorList>
    </citation>
    <scope>NUCLEOTIDE SEQUENCE</scope>
</reference>
<accession>F0W906</accession>
<dbReference type="Gene3D" id="4.10.60.10">
    <property type="entry name" value="Zinc finger, CCHC-type"/>
    <property type="match status" value="3"/>
</dbReference>
<sequence>MLGYEGEDVPVLCVEMSDVSDEEDGETAENDQLLDPSDPRSHGVEAFKSYKEEKNDEEEETKQDEVKKREYVSEKNCEKSTMKLSKWAMERFMTSRKGREEMLASKLQEMPIEPLNDHILSDFGTRVRHFTQEEPKEAKKDRVSEDMDVSIAQKLCVGPPLPLDPKSAAEEAKMTDTFTRKRPDRRYFVTDLSTKCFNCGQTGHLSNACTNTKLLKPCYFCGISGHNSYACPRTPCGSCLQIGHITSRCSNRSIQLNNCKVCGRIGHTEESCQLKSKDVKAIKCMVCMKTGHSHCTPLPQPSDRRLFCPNCAGNHRLKRCRNQREGIRLSDVIPSFSSSNVKCFLCNHMGHIAAECSHRKSTRDGACFRCDDYGHMANACPEFARDGSRKRSRLAYNGNDRSSYNSNAYHDTDAGYTEHSKFTKPNHSSSGKWKASSNPSSAYNRLNAALSSPPSSFRRGR</sequence>
<feature type="domain" description="CCHC-type" evidence="3">
    <location>
        <begin position="342"/>
        <end position="356"/>
    </location>
</feature>
<feature type="domain" description="CCHC-type" evidence="3">
    <location>
        <begin position="367"/>
        <end position="382"/>
    </location>
</feature>
<name>F0W906_9STRA</name>
<dbReference type="PANTHER" id="PTHR46978:SF1">
    <property type="entry name" value="ZINC KNUCKLE (CCHC-TYPE) FAMILY PROTEIN"/>
    <property type="match status" value="1"/>
</dbReference>
<dbReference type="GO" id="GO:0003676">
    <property type="term" value="F:nucleic acid binding"/>
    <property type="evidence" value="ECO:0007669"/>
    <property type="project" value="InterPro"/>
</dbReference>
<evidence type="ECO:0000256" key="1">
    <source>
        <dbReference type="PROSITE-ProRule" id="PRU00047"/>
    </source>
</evidence>
<evidence type="ECO:0000259" key="3">
    <source>
        <dbReference type="PROSITE" id="PS50158"/>
    </source>
</evidence>
<feature type="region of interest" description="Disordered" evidence="2">
    <location>
        <begin position="415"/>
        <end position="461"/>
    </location>
</feature>
<dbReference type="AlphaFoldDB" id="F0W906"/>
<dbReference type="InterPro" id="IPR001878">
    <property type="entry name" value="Znf_CCHC"/>
</dbReference>
<gene>
    <name evidence="4" type="primary">AlNc14C37G3276</name>
    <name evidence="4" type="ORF">ALNC14_037600</name>
</gene>
<feature type="domain" description="CCHC-type" evidence="3">
    <location>
        <begin position="195"/>
        <end position="211"/>
    </location>
</feature>
<proteinExistence type="predicted"/>
<feature type="compositionally biased region" description="Acidic residues" evidence="2">
    <location>
        <begin position="18"/>
        <end position="29"/>
    </location>
</feature>
<evidence type="ECO:0000256" key="2">
    <source>
        <dbReference type="SAM" id="MobiDB-lite"/>
    </source>
</evidence>